<name>A0A511AGN3_9MICO</name>
<dbReference type="PANTHER" id="PTHR36503">
    <property type="entry name" value="BLR2520 PROTEIN"/>
    <property type="match status" value="1"/>
</dbReference>
<evidence type="ECO:0000259" key="1">
    <source>
        <dbReference type="PROSITE" id="PS51819"/>
    </source>
</evidence>
<dbReference type="SUPFAM" id="SSF54593">
    <property type="entry name" value="Glyoxalase/Bleomycin resistance protein/Dihydroxybiphenyl dioxygenase"/>
    <property type="match status" value="1"/>
</dbReference>
<evidence type="ECO:0000313" key="3">
    <source>
        <dbReference type="Proteomes" id="UP000321225"/>
    </source>
</evidence>
<dbReference type="EMBL" id="BJUW01000012">
    <property type="protein sequence ID" value="GEK87288.1"/>
    <property type="molecule type" value="Genomic_DNA"/>
</dbReference>
<dbReference type="OrthoDB" id="115162at2"/>
<comment type="caution">
    <text evidence="2">The sequence shown here is derived from an EMBL/GenBank/DDBJ whole genome shotgun (WGS) entry which is preliminary data.</text>
</comment>
<dbReference type="Pfam" id="PF00903">
    <property type="entry name" value="Glyoxalase"/>
    <property type="match status" value="1"/>
</dbReference>
<accession>A0A511AGN3</accession>
<dbReference type="InterPro" id="IPR004360">
    <property type="entry name" value="Glyas_Fos-R_dOase_dom"/>
</dbReference>
<dbReference type="PANTHER" id="PTHR36503:SF1">
    <property type="entry name" value="BLR2520 PROTEIN"/>
    <property type="match status" value="1"/>
</dbReference>
<feature type="domain" description="VOC" evidence="1">
    <location>
        <begin position="5"/>
        <end position="127"/>
    </location>
</feature>
<sequence>MDLFRTPQVVLFTRDINRAVSFYRALGFDEAFRTPPAGTPIHVDLVLDGYRLGLATETSIREDHGLDPIADGQRAAVILWTDDAASGYERLIDLGATPIKTPEPWLDRLLIAWVEDPDGHLVQVVQAFR</sequence>
<dbReference type="PROSITE" id="PS51819">
    <property type="entry name" value="VOC"/>
    <property type="match status" value="1"/>
</dbReference>
<organism evidence="2 3">
    <name type="scientific">Microbacterium aerolatum</name>
    <dbReference type="NCBI Taxonomy" id="153731"/>
    <lineage>
        <taxon>Bacteria</taxon>
        <taxon>Bacillati</taxon>
        <taxon>Actinomycetota</taxon>
        <taxon>Actinomycetes</taxon>
        <taxon>Micrococcales</taxon>
        <taxon>Microbacteriaceae</taxon>
        <taxon>Microbacterium</taxon>
    </lineage>
</organism>
<keyword evidence="3" id="KW-1185">Reference proteome</keyword>
<proteinExistence type="predicted"/>
<dbReference type="AlphaFoldDB" id="A0A511AGN3"/>
<dbReference type="InterPro" id="IPR037523">
    <property type="entry name" value="VOC_core"/>
</dbReference>
<protein>
    <recommendedName>
        <fullName evidence="1">VOC domain-containing protein</fullName>
    </recommendedName>
</protein>
<dbReference type="RefSeq" id="WP_147039872.1">
    <property type="nucleotide sequence ID" value="NZ_BJUW01000012.1"/>
</dbReference>
<gene>
    <name evidence="2" type="ORF">MAE01_24640</name>
</gene>
<dbReference type="Gene3D" id="3.10.180.10">
    <property type="entry name" value="2,3-Dihydroxybiphenyl 1,2-Dioxygenase, domain 1"/>
    <property type="match status" value="1"/>
</dbReference>
<evidence type="ECO:0000313" key="2">
    <source>
        <dbReference type="EMBL" id="GEK87288.1"/>
    </source>
</evidence>
<dbReference type="InterPro" id="IPR029068">
    <property type="entry name" value="Glyas_Bleomycin-R_OHBP_Dase"/>
</dbReference>
<dbReference type="Proteomes" id="UP000321225">
    <property type="component" value="Unassembled WGS sequence"/>
</dbReference>
<reference evidence="2 3" key="1">
    <citation type="submission" date="2019-07" db="EMBL/GenBank/DDBJ databases">
        <title>Whole genome shotgun sequence of Microbacterium aerolatum NBRC 103071.</title>
        <authorList>
            <person name="Hosoyama A."/>
            <person name="Uohara A."/>
            <person name="Ohji S."/>
            <person name="Ichikawa N."/>
        </authorList>
    </citation>
    <scope>NUCLEOTIDE SEQUENCE [LARGE SCALE GENOMIC DNA]</scope>
    <source>
        <strain evidence="2 3">NBRC 103071</strain>
    </source>
</reference>